<evidence type="ECO:0000256" key="7">
    <source>
        <dbReference type="ARBA" id="ARBA00023242"/>
    </source>
</evidence>
<gene>
    <name evidence="9" type="ORF">SHERM_22796</name>
</gene>
<keyword evidence="4" id="KW-0540">Nuclease</keyword>
<evidence type="ECO:0000259" key="8">
    <source>
        <dbReference type="Pfam" id="PF13359"/>
    </source>
</evidence>
<dbReference type="GO" id="GO:0046872">
    <property type="term" value="F:metal ion binding"/>
    <property type="evidence" value="ECO:0007669"/>
    <property type="project" value="UniProtKB-KW"/>
</dbReference>
<dbReference type="InterPro" id="IPR045249">
    <property type="entry name" value="HARBI1-like"/>
</dbReference>
<proteinExistence type="inferred from homology"/>
<feature type="domain" description="DDE Tnp4" evidence="8">
    <location>
        <begin position="6"/>
        <end position="63"/>
    </location>
</feature>
<dbReference type="InterPro" id="IPR027806">
    <property type="entry name" value="HARBI1_dom"/>
</dbReference>
<dbReference type="AlphaFoldDB" id="A0A9N7NBR0"/>
<sequence length="75" mass="8237">GCLGALDGTHIPVLVPLVDQPRYRNRKGELAVNILGVCDRNVNFIYVLCGWEGSAADCRVFRDAVSRPNGLRIPE</sequence>
<protein>
    <recommendedName>
        <fullName evidence="8">DDE Tnp4 domain-containing protein</fullName>
    </recommendedName>
</protein>
<comment type="subcellular location">
    <subcellularLocation>
        <location evidence="2">Nucleus</location>
    </subcellularLocation>
</comment>
<evidence type="ECO:0000256" key="1">
    <source>
        <dbReference type="ARBA" id="ARBA00001968"/>
    </source>
</evidence>
<evidence type="ECO:0000313" key="10">
    <source>
        <dbReference type="Proteomes" id="UP001153555"/>
    </source>
</evidence>
<evidence type="ECO:0000256" key="2">
    <source>
        <dbReference type="ARBA" id="ARBA00004123"/>
    </source>
</evidence>
<keyword evidence="5" id="KW-0479">Metal-binding</keyword>
<dbReference type="PANTHER" id="PTHR22930">
    <property type="match status" value="1"/>
</dbReference>
<accession>A0A9N7NBR0</accession>
<organism evidence="9 10">
    <name type="scientific">Striga hermonthica</name>
    <name type="common">Purple witchweed</name>
    <name type="synonym">Buchnera hermonthica</name>
    <dbReference type="NCBI Taxonomy" id="68872"/>
    <lineage>
        <taxon>Eukaryota</taxon>
        <taxon>Viridiplantae</taxon>
        <taxon>Streptophyta</taxon>
        <taxon>Embryophyta</taxon>
        <taxon>Tracheophyta</taxon>
        <taxon>Spermatophyta</taxon>
        <taxon>Magnoliopsida</taxon>
        <taxon>eudicotyledons</taxon>
        <taxon>Gunneridae</taxon>
        <taxon>Pentapetalae</taxon>
        <taxon>asterids</taxon>
        <taxon>lamiids</taxon>
        <taxon>Lamiales</taxon>
        <taxon>Orobanchaceae</taxon>
        <taxon>Buchnereae</taxon>
        <taxon>Striga</taxon>
    </lineage>
</organism>
<dbReference type="GO" id="GO:0005634">
    <property type="term" value="C:nucleus"/>
    <property type="evidence" value="ECO:0007669"/>
    <property type="project" value="UniProtKB-SubCell"/>
</dbReference>
<name>A0A9N7NBR0_STRHE</name>
<dbReference type="GO" id="GO:0016787">
    <property type="term" value="F:hydrolase activity"/>
    <property type="evidence" value="ECO:0007669"/>
    <property type="project" value="UniProtKB-KW"/>
</dbReference>
<comment type="similarity">
    <text evidence="3">Belongs to the HARBI1 family.</text>
</comment>
<feature type="non-terminal residue" evidence="9">
    <location>
        <position position="75"/>
    </location>
</feature>
<keyword evidence="10" id="KW-1185">Reference proteome</keyword>
<evidence type="ECO:0000256" key="4">
    <source>
        <dbReference type="ARBA" id="ARBA00022722"/>
    </source>
</evidence>
<comment type="caution">
    <text evidence="9">The sequence shown here is derived from an EMBL/GenBank/DDBJ whole genome shotgun (WGS) entry which is preliminary data.</text>
</comment>
<keyword evidence="7" id="KW-0539">Nucleus</keyword>
<dbReference type="PANTHER" id="PTHR22930:SF281">
    <property type="entry name" value="NUCLEASE"/>
    <property type="match status" value="1"/>
</dbReference>
<evidence type="ECO:0000256" key="5">
    <source>
        <dbReference type="ARBA" id="ARBA00022723"/>
    </source>
</evidence>
<feature type="non-terminal residue" evidence="9">
    <location>
        <position position="1"/>
    </location>
</feature>
<dbReference type="Pfam" id="PF13359">
    <property type="entry name" value="DDE_Tnp_4"/>
    <property type="match status" value="1"/>
</dbReference>
<evidence type="ECO:0000313" key="9">
    <source>
        <dbReference type="EMBL" id="CAA0827101.1"/>
    </source>
</evidence>
<reference evidence="9" key="1">
    <citation type="submission" date="2019-12" db="EMBL/GenBank/DDBJ databases">
        <authorList>
            <person name="Scholes J."/>
        </authorList>
    </citation>
    <scope>NUCLEOTIDE SEQUENCE</scope>
</reference>
<dbReference type="OrthoDB" id="895566at2759"/>
<dbReference type="EMBL" id="CACSLK010027751">
    <property type="protein sequence ID" value="CAA0827101.1"/>
    <property type="molecule type" value="Genomic_DNA"/>
</dbReference>
<dbReference type="Proteomes" id="UP001153555">
    <property type="component" value="Unassembled WGS sequence"/>
</dbReference>
<comment type="cofactor">
    <cofactor evidence="1">
        <name>a divalent metal cation</name>
        <dbReference type="ChEBI" id="CHEBI:60240"/>
    </cofactor>
</comment>
<evidence type="ECO:0000256" key="6">
    <source>
        <dbReference type="ARBA" id="ARBA00022801"/>
    </source>
</evidence>
<dbReference type="GO" id="GO:0004518">
    <property type="term" value="F:nuclease activity"/>
    <property type="evidence" value="ECO:0007669"/>
    <property type="project" value="UniProtKB-KW"/>
</dbReference>
<evidence type="ECO:0000256" key="3">
    <source>
        <dbReference type="ARBA" id="ARBA00006958"/>
    </source>
</evidence>
<keyword evidence="6" id="KW-0378">Hydrolase</keyword>